<name>A0ABP9NFK1_9PSEU</name>
<dbReference type="EMBL" id="BAABJO010000003">
    <property type="protein sequence ID" value="GAA5113938.1"/>
    <property type="molecule type" value="Genomic_DNA"/>
</dbReference>
<dbReference type="Proteomes" id="UP001500804">
    <property type="component" value="Unassembled WGS sequence"/>
</dbReference>
<dbReference type="SUPFAM" id="SSF46785">
    <property type="entry name" value="Winged helix' DNA-binding domain"/>
    <property type="match status" value="1"/>
</dbReference>
<accession>A0ABP9NFK1</accession>
<comment type="caution">
    <text evidence="6">The sequence shown here is derived from an EMBL/GenBank/DDBJ whole genome shotgun (WGS) entry which is preliminary data.</text>
</comment>
<sequence length="250" mass="26903">MDRQRLSRIFHVVQHLAAHGPGTVTEIAAALDAPLSSTHDLLKAMVDAGLLHLTDRRYGIGPLAIRSAMVVMDSIAVNRLARRHLEALVEAIGFDVYLATRSGSRVIYVSRFAGRQRVNLDLELGRSLLLHSTAVGKLFAAFDRNVYQAMMAKPRPAITSTTRTSPADLDRDLASIRNKRFSVSRGESIQGIVGLATPVFGPDGALAAAVHVSALRAALSQHLTSVVRRMTATSHAIENDLAEPADTVSA</sequence>
<evidence type="ECO:0000259" key="5">
    <source>
        <dbReference type="PROSITE" id="PS51078"/>
    </source>
</evidence>
<dbReference type="Pfam" id="PF09339">
    <property type="entry name" value="HTH_IclR"/>
    <property type="match status" value="1"/>
</dbReference>
<dbReference type="InterPro" id="IPR014757">
    <property type="entry name" value="Tscrpt_reg_IclR_C"/>
</dbReference>
<dbReference type="InterPro" id="IPR050707">
    <property type="entry name" value="HTH_MetabolicPath_Reg"/>
</dbReference>
<organism evidence="6 7">
    <name type="scientific">Pseudonocardia adelaidensis</name>
    <dbReference type="NCBI Taxonomy" id="648754"/>
    <lineage>
        <taxon>Bacteria</taxon>
        <taxon>Bacillati</taxon>
        <taxon>Actinomycetota</taxon>
        <taxon>Actinomycetes</taxon>
        <taxon>Pseudonocardiales</taxon>
        <taxon>Pseudonocardiaceae</taxon>
        <taxon>Pseudonocardia</taxon>
    </lineage>
</organism>
<dbReference type="PANTHER" id="PTHR30136:SF24">
    <property type="entry name" value="HTH-TYPE TRANSCRIPTIONAL REPRESSOR ALLR"/>
    <property type="match status" value="1"/>
</dbReference>
<protein>
    <submittedName>
        <fullName evidence="6">IclR family transcriptional regulator</fullName>
    </submittedName>
</protein>
<dbReference type="InterPro" id="IPR036388">
    <property type="entry name" value="WH-like_DNA-bd_sf"/>
</dbReference>
<dbReference type="PROSITE" id="PS51078">
    <property type="entry name" value="ICLR_ED"/>
    <property type="match status" value="1"/>
</dbReference>
<dbReference type="PANTHER" id="PTHR30136">
    <property type="entry name" value="HELIX-TURN-HELIX TRANSCRIPTIONAL REGULATOR, ICLR FAMILY"/>
    <property type="match status" value="1"/>
</dbReference>
<dbReference type="PROSITE" id="PS51077">
    <property type="entry name" value="HTH_ICLR"/>
    <property type="match status" value="1"/>
</dbReference>
<proteinExistence type="predicted"/>
<keyword evidence="2" id="KW-0238">DNA-binding</keyword>
<feature type="domain" description="HTH iclR-type" evidence="4">
    <location>
        <begin position="3"/>
        <end position="62"/>
    </location>
</feature>
<keyword evidence="3" id="KW-0804">Transcription</keyword>
<evidence type="ECO:0000256" key="1">
    <source>
        <dbReference type="ARBA" id="ARBA00023015"/>
    </source>
</evidence>
<reference evidence="7" key="1">
    <citation type="journal article" date="2019" name="Int. J. Syst. Evol. Microbiol.">
        <title>The Global Catalogue of Microorganisms (GCM) 10K type strain sequencing project: providing services to taxonomists for standard genome sequencing and annotation.</title>
        <authorList>
            <consortium name="The Broad Institute Genomics Platform"/>
            <consortium name="The Broad Institute Genome Sequencing Center for Infectious Disease"/>
            <person name="Wu L."/>
            <person name="Ma J."/>
        </authorList>
    </citation>
    <scope>NUCLEOTIDE SEQUENCE [LARGE SCALE GENOMIC DNA]</scope>
    <source>
        <strain evidence="7">JCM 18302</strain>
    </source>
</reference>
<evidence type="ECO:0000313" key="6">
    <source>
        <dbReference type="EMBL" id="GAA5113938.1"/>
    </source>
</evidence>
<dbReference type="InterPro" id="IPR036390">
    <property type="entry name" value="WH_DNA-bd_sf"/>
</dbReference>
<keyword evidence="1" id="KW-0805">Transcription regulation</keyword>
<dbReference type="SMART" id="SM00346">
    <property type="entry name" value="HTH_ICLR"/>
    <property type="match status" value="1"/>
</dbReference>
<dbReference type="Gene3D" id="3.30.450.40">
    <property type="match status" value="1"/>
</dbReference>
<dbReference type="RefSeq" id="WP_345603596.1">
    <property type="nucleotide sequence ID" value="NZ_BAABJO010000003.1"/>
</dbReference>
<dbReference type="InterPro" id="IPR005471">
    <property type="entry name" value="Tscrpt_reg_IclR_N"/>
</dbReference>
<evidence type="ECO:0000313" key="7">
    <source>
        <dbReference type="Proteomes" id="UP001500804"/>
    </source>
</evidence>
<dbReference type="SUPFAM" id="SSF55781">
    <property type="entry name" value="GAF domain-like"/>
    <property type="match status" value="1"/>
</dbReference>
<evidence type="ECO:0000256" key="3">
    <source>
        <dbReference type="ARBA" id="ARBA00023163"/>
    </source>
</evidence>
<dbReference type="InterPro" id="IPR029016">
    <property type="entry name" value="GAF-like_dom_sf"/>
</dbReference>
<evidence type="ECO:0000256" key="2">
    <source>
        <dbReference type="ARBA" id="ARBA00023125"/>
    </source>
</evidence>
<dbReference type="Gene3D" id="1.10.10.10">
    <property type="entry name" value="Winged helix-like DNA-binding domain superfamily/Winged helix DNA-binding domain"/>
    <property type="match status" value="1"/>
</dbReference>
<dbReference type="Pfam" id="PF01614">
    <property type="entry name" value="IclR_C"/>
    <property type="match status" value="1"/>
</dbReference>
<keyword evidence="7" id="KW-1185">Reference proteome</keyword>
<gene>
    <name evidence="6" type="ORF">GCM10023320_10270</name>
</gene>
<feature type="domain" description="IclR-ED" evidence="5">
    <location>
        <begin position="63"/>
        <end position="243"/>
    </location>
</feature>
<evidence type="ECO:0000259" key="4">
    <source>
        <dbReference type="PROSITE" id="PS51077"/>
    </source>
</evidence>